<organism evidence="2 3">
    <name type="scientific">Mandrillus leucophaeus</name>
    <name type="common">Drill</name>
    <name type="synonym">Papio leucophaeus</name>
    <dbReference type="NCBI Taxonomy" id="9568"/>
    <lineage>
        <taxon>Eukaryota</taxon>
        <taxon>Metazoa</taxon>
        <taxon>Chordata</taxon>
        <taxon>Craniata</taxon>
        <taxon>Vertebrata</taxon>
        <taxon>Euteleostomi</taxon>
        <taxon>Mammalia</taxon>
        <taxon>Eutheria</taxon>
        <taxon>Euarchontoglires</taxon>
        <taxon>Primates</taxon>
        <taxon>Haplorrhini</taxon>
        <taxon>Catarrhini</taxon>
        <taxon>Cercopithecidae</taxon>
        <taxon>Cercopithecinae</taxon>
        <taxon>Mandrillus</taxon>
    </lineage>
</organism>
<accession>A0A2K5XNS4</accession>
<proteinExistence type="predicted"/>
<reference evidence="2" key="1">
    <citation type="submission" date="2025-08" db="UniProtKB">
        <authorList>
            <consortium name="Ensembl"/>
        </authorList>
    </citation>
    <scope>IDENTIFICATION</scope>
</reference>
<evidence type="ECO:0000313" key="3">
    <source>
        <dbReference type="Proteomes" id="UP000233140"/>
    </source>
</evidence>
<keyword evidence="3" id="KW-1185">Reference proteome</keyword>
<dbReference type="AlphaFoldDB" id="A0A2K5XNS4"/>
<sequence>MGWVLLLLYRRQEAWVWGAGLISPKPVTKIPSDVQGAPEPVPPLPKPPSLPHLQNQSPGCSTVSFLFLGSGLRGLSDGPDRPSYCPLPCDWMADLAQTPTTRTTTQTKVHCEPPFGLLLVGALKLQC</sequence>
<dbReference type="OMA" id="CEPPFGL"/>
<protein>
    <submittedName>
        <fullName evidence="2">Uncharacterized protein</fullName>
    </submittedName>
</protein>
<feature type="compositionally biased region" description="Pro residues" evidence="1">
    <location>
        <begin position="39"/>
        <end position="50"/>
    </location>
</feature>
<dbReference type="Ensembl" id="ENSMLET00000024571.1">
    <property type="protein sequence ID" value="ENSMLEP00000004964.1"/>
    <property type="gene ID" value="ENSMLEG00000022551.1"/>
</dbReference>
<evidence type="ECO:0000313" key="2">
    <source>
        <dbReference type="Ensembl" id="ENSMLEP00000004964.1"/>
    </source>
</evidence>
<dbReference type="Proteomes" id="UP000233140">
    <property type="component" value="Unassembled WGS sequence"/>
</dbReference>
<dbReference type="GeneTree" id="ENSGT00910000147058"/>
<reference evidence="2" key="2">
    <citation type="submission" date="2025-09" db="UniProtKB">
        <authorList>
            <consortium name="Ensembl"/>
        </authorList>
    </citation>
    <scope>IDENTIFICATION</scope>
</reference>
<feature type="region of interest" description="Disordered" evidence="1">
    <location>
        <begin position="32"/>
        <end position="57"/>
    </location>
</feature>
<name>A0A2K5XNS4_MANLE</name>
<evidence type="ECO:0000256" key="1">
    <source>
        <dbReference type="SAM" id="MobiDB-lite"/>
    </source>
</evidence>